<dbReference type="Proteomes" id="UP000256913">
    <property type="component" value="Unassembled WGS sequence"/>
</dbReference>
<dbReference type="RefSeq" id="WP_116066049.1">
    <property type="nucleotide sequence ID" value="NZ_BONB01000027.1"/>
</dbReference>
<dbReference type="GO" id="GO:0046677">
    <property type="term" value="P:response to antibiotic"/>
    <property type="evidence" value="ECO:0007669"/>
    <property type="project" value="UniProtKB-KW"/>
</dbReference>
<dbReference type="GO" id="GO:0043190">
    <property type="term" value="C:ATP-binding cassette (ABC) transporter complex"/>
    <property type="evidence" value="ECO:0007669"/>
    <property type="project" value="InterPro"/>
</dbReference>
<comment type="similarity">
    <text evidence="6">Belongs to the ABC-2 integral membrane protein family.</text>
</comment>
<feature type="domain" description="ABC transmembrane type-2" evidence="7">
    <location>
        <begin position="36"/>
        <end position="267"/>
    </location>
</feature>
<dbReference type="OrthoDB" id="9778589at2"/>
<dbReference type="InterPro" id="IPR051784">
    <property type="entry name" value="Nod_factor_ABC_transporter"/>
</dbReference>
<keyword evidence="4 6" id="KW-0472">Membrane</keyword>
<name>A0A3D9ZKH0_9ACTN</name>
<proteinExistence type="inferred from homology"/>
<sequence length="270" mass="28775">MVTLILPRLVSFEGSARRSTSVAERNAAALRSAYWLVMISGFAEPVIYLLSIGVGVGSLVGDLTLPSGAVVGYAAFVAPAMLASAAMSGALSETTFNFFGKMKYMRLYEGMLATPVRPFEIALGELAWAMVRGSLYSAAFLVVMVVLDLTSVGRALLAFPAAVLAGFAFGALGMGLTTFARSWQDFDLMGSIQFALFLFSGTFVPAESYHPALRWLVEVTPLYRAVDLIRGISIGTEETLGVLIDVGYLLVVTAVGLAIAGRRMTKLLCK</sequence>
<evidence type="ECO:0000313" key="8">
    <source>
        <dbReference type="EMBL" id="REF94190.1"/>
    </source>
</evidence>
<evidence type="ECO:0000256" key="5">
    <source>
        <dbReference type="ARBA" id="ARBA00023251"/>
    </source>
</evidence>
<keyword evidence="2 6" id="KW-0812">Transmembrane</keyword>
<dbReference type="PANTHER" id="PTHR43229:SF2">
    <property type="entry name" value="NODULATION PROTEIN J"/>
    <property type="match status" value="1"/>
</dbReference>
<accession>A0A3D9ZKH0</accession>
<feature type="transmembrane region" description="Helical" evidence="6">
    <location>
        <begin position="240"/>
        <end position="260"/>
    </location>
</feature>
<evidence type="ECO:0000259" key="7">
    <source>
        <dbReference type="PROSITE" id="PS51012"/>
    </source>
</evidence>
<dbReference type="PANTHER" id="PTHR43229">
    <property type="entry name" value="NODULATION PROTEIN J"/>
    <property type="match status" value="1"/>
</dbReference>
<keyword evidence="6" id="KW-0813">Transport</keyword>
<comment type="caution">
    <text evidence="8">The sequence shown here is derived from an EMBL/GenBank/DDBJ whole genome shotgun (WGS) entry which is preliminary data.</text>
</comment>
<organism evidence="8 9">
    <name type="scientific">Asanoa ferruginea</name>
    <dbReference type="NCBI Taxonomy" id="53367"/>
    <lineage>
        <taxon>Bacteria</taxon>
        <taxon>Bacillati</taxon>
        <taxon>Actinomycetota</taxon>
        <taxon>Actinomycetes</taxon>
        <taxon>Micromonosporales</taxon>
        <taxon>Micromonosporaceae</taxon>
        <taxon>Asanoa</taxon>
    </lineage>
</organism>
<keyword evidence="5" id="KW-0046">Antibiotic resistance</keyword>
<feature type="transmembrane region" description="Helical" evidence="6">
    <location>
        <begin position="76"/>
        <end position="100"/>
    </location>
</feature>
<dbReference type="PIRSF" id="PIRSF006648">
    <property type="entry name" value="DrrB"/>
    <property type="match status" value="1"/>
</dbReference>
<feature type="transmembrane region" description="Helical" evidence="6">
    <location>
        <begin position="121"/>
        <end position="147"/>
    </location>
</feature>
<feature type="transmembrane region" description="Helical" evidence="6">
    <location>
        <begin position="153"/>
        <end position="176"/>
    </location>
</feature>
<evidence type="ECO:0000256" key="1">
    <source>
        <dbReference type="ARBA" id="ARBA00004141"/>
    </source>
</evidence>
<dbReference type="EMBL" id="QUMQ01000001">
    <property type="protein sequence ID" value="REF94190.1"/>
    <property type="molecule type" value="Genomic_DNA"/>
</dbReference>
<dbReference type="InterPro" id="IPR047817">
    <property type="entry name" value="ABC2_TM_bact-type"/>
</dbReference>
<protein>
    <recommendedName>
        <fullName evidence="6">Transport permease protein</fullName>
    </recommendedName>
</protein>
<comment type="subcellular location">
    <subcellularLocation>
        <location evidence="6">Cell membrane</location>
        <topology evidence="6">Multi-pass membrane protein</topology>
    </subcellularLocation>
    <subcellularLocation>
        <location evidence="1">Membrane</location>
        <topology evidence="1">Multi-pass membrane protein</topology>
    </subcellularLocation>
</comment>
<reference evidence="8 9" key="1">
    <citation type="submission" date="2018-08" db="EMBL/GenBank/DDBJ databases">
        <title>Sequencing the genomes of 1000 actinobacteria strains.</title>
        <authorList>
            <person name="Klenk H.-P."/>
        </authorList>
    </citation>
    <scope>NUCLEOTIDE SEQUENCE [LARGE SCALE GENOMIC DNA]</scope>
    <source>
        <strain evidence="8 9">DSM 44099</strain>
    </source>
</reference>
<evidence type="ECO:0000256" key="3">
    <source>
        <dbReference type="ARBA" id="ARBA00022989"/>
    </source>
</evidence>
<dbReference type="GO" id="GO:0140359">
    <property type="term" value="F:ABC-type transporter activity"/>
    <property type="evidence" value="ECO:0007669"/>
    <property type="project" value="InterPro"/>
</dbReference>
<keyword evidence="3 6" id="KW-1133">Transmembrane helix</keyword>
<evidence type="ECO:0000256" key="2">
    <source>
        <dbReference type="ARBA" id="ARBA00022692"/>
    </source>
</evidence>
<evidence type="ECO:0000256" key="4">
    <source>
        <dbReference type="ARBA" id="ARBA00023136"/>
    </source>
</evidence>
<dbReference type="PRINTS" id="PR00164">
    <property type="entry name" value="ABC2TRNSPORT"/>
</dbReference>
<dbReference type="PROSITE" id="PS51012">
    <property type="entry name" value="ABC_TM2"/>
    <property type="match status" value="1"/>
</dbReference>
<evidence type="ECO:0000256" key="6">
    <source>
        <dbReference type="RuleBase" id="RU361157"/>
    </source>
</evidence>
<keyword evidence="9" id="KW-1185">Reference proteome</keyword>
<keyword evidence="6" id="KW-1003">Cell membrane</keyword>
<dbReference type="InterPro" id="IPR013525">
    <property type="entry name" value="ABC2_TM"/>
</dbReference>
<evidence type="ECO:0000313" key="9">
    <source>
        <dbReference type="Proteomes" id="UP000256913"/>
    </source>
</evidence>
<feature type="transmembrane region" description="Helical" evidence="6">
    <location>
        <begin position="188"/>
        <end position="206"/>
    </location>
</feature>
<dbReference type="AlphaFoldDB" id="A0A3D9ZKH0"/>
<dbReference type="Pfam" id="PF01061">
    <property type="entry name" value="ABC2_membrane"/>
    <property type="match status" value="1"/>
</dbReference>
<gene>
    <name evidence="8" type="ORF">DFJ67_0105</name>
</gene>
<dbReference type="InterPro" id="IPR000412">
    <property type="entry name" value="ABC_2_transport"/>
</dbReference>
<feature type="transmembrane region" description="Helical" evidence="6">
    <location>
        <begin position="33"/>
        <end position="56"/>
    </location>
</feature>